<keyword evidence="1 2" id="KW-0238">DNA-binding</keyword>
<comment type="caution">
    <text evidence="4">The sequence shown here is derived from an EMBL/GenBank/DDBJ whole genome shotgun (WGS) entry which is preliminary data.</text>
</comment>
<gene>
    <name evidence="4" type="ORF">NESG_00554</name>
</gene>
<proteinExistence type="predicted"/>
<dbReference type="GeneID" id="77675527"/>
<dbReference type="PROSITE" id="PS50039">
    <property type="entry name" value="FORK_HEAD_3"/>
    <property type="match status" value="1"/>
</dbReference>
<dbReference type="InterPro" id="IPR001766">
    <property type="entry name" value="Fork_head_dom"/>
</dbReference>
<dbReference type="GO" id="GO:0003700">
    <property type="term" value="F:DNA-binding transcription factor activity"/>
    <property type="evidence" value="ECO:0007669"/>
    <property type="project" value="InterPro"/>
</dbReference>
<sequence length="137" mass="15664">MQPTAVRSTRTRNTAHTYATLIARSIESSAHGMCTLAEVLQYAQMHYPGICADNSANWQNSIRQVLSRDTRFIKLARSESKRASEWIYFPPPPEPAEKPLSHLREIRRALAQKGIYKEFVYKEAQGSTEKDEHSWGL</sequence>
<accession>A0A086J5Q7</accession>
<evidence type="ECO:0000256" key="1">
    <source>
        <dbReference type="ARBA" id="ARBA00023125"/>
    </source>
</evidence>
<dbReference type="SUPFAM" id="SSF46785">
    <property type="entry name" value="Winged helix' DNA-binding domain"/>
    <property type="match status" value="1"/>
</dbReference>
<dbReference type="InterPro" id="IPR036390">
    <property type="entry name" value="WH_DNA-bd_sf"/>
</dbReference>
<organism evidence="4 5">
    <name type="scientific">Nematocida ausubeli (strain ATCC PRA-371 / ERTm2)</name>
    <name type="common">Nematode killer fungus</name>
    <dbReference type="NCBI Taxonomy" id="1913371"/>
    <lineage>
        <taxon>Eukaryota</taxon>
        <taxon>Fungi</taxon>
        <taxon>Fungi incertae sedis</taxon>
        <taxon>Microsporidia</taxon>
        <taxon>Nematocida</taxon>
    </lineage>
</organism>
<protein>
    <recommendedName>
        <fullName evidence="3">Fork-head domain-containing protein</fullName>
    </recommendedName>
</protein>
<dbReference type="HOGENOM" id="CLU_1865652_0_0_1"/>
<evidence type="ECO:0000313" key="5">
    <source>
        <dbReference type="Proteomes" id="UP000054524"/>
    </source>
</evidence>
<evidence type="ECO:0000313" key="4">
    <source>
        <dbReference type="EMBL" id="KFG27475.1"/>
    </source>
</evidence>
<dbReference type="InterPro" id="IPR036388">
    <property type="entry name" value="WH-like_DNA-bd_sf"/>
</dbReference>
<keyword evidence="5" id="KW-1185">Reference proteome</keyword>
<dbReference type="AlphaFoldDB" id="A0A086J5Q7"/>
<dbReference type="Proteomes" id="UP000054524">
    <property type="component" value="Unassembled WGS sequence"/>
</dbReference>
<feature type="domain" description="Fork-head" evidence="3">
    <location>
        <begin position="13"/>
        <end position="110"/>
    </location>
</feature>
<name>A0A086J5Q7_NEMA1</name>
<evidence type="ECO:0000256" key="2">
    <source>
        <dbReference type="PROSITE-ProRule" id="PRU00089"/>
    </source>
</evidence>
<dbReference type="RefSeq" id="XP_052906030.1">
    <property type="nucleotide sequence ID" value="XM_053048205.1"/>
</dbReference>
<dbReference type="GO" id="GO:0043565">
    <property type="term" value="F:sequence-specific DNA binding"/>
    <property type="evidence" value="ECO:0007669"/>
    <property type="project" value="InterPro"/>
</dbReference>
<comment type="subcellular location">
    <subcellularLocation>
        <location evidence="2">Nucleus</location>
    </subcellularLocation>
</comment>
<dbReference type="SMART" id="SM00339">
    <property type="entry name" value="FH"/>
    <property type="match status" value="1"/>
</dbReference>
<dbReference type="GO" id="GO:0005634">
    <property type="term" value="C:nucleus"/>
    <property type="evidence" value="ECO:0007669"/>
    <property type="project" value="UniProtKB-SubCell"/>
</dbReference>
<dbReference type="OrthoDB" id="5954824at2759"/>
<dbReference type="EMBL" id="AKIJ01000001">
    <property type="protein sequence ID" value="KFG27475.1"/>
    <property type="molecule type" value="Genomic_DNA"/>
</dbReference>
<dbReference type="Pfam" id="PF00250">
    <property type="entry name" value="Forkhead"/>
    <property type="match status" value="1"/>
</dbReference>
<keyword evidence="2" id="KW-0539">Nucleus</keyword>
<feature type="DNA-binding region" description="Fork-head" evidence="2">
    <location>
        <begin position="13"/>
        <end position="110"/>
    </location>
</feature>
<dbReference type="Gene3D" id="1.10.10.10">
    <property type="entry name" value="Winged helix-like DNA-binding domain superfamily/Winged helix DNA-binding domain"/>
    <property type="match status" value="1"/>
</dbReference>
<evidence type="ECO:0000259" key="3">
    <source>
        <dbReference type="PROSITE" id="PS50039"/>
    </source>
</evidence>
<reference evidence="4 5" key="1">
    <citation type="journal article" date="2014" name="Genome Announc.">
        <title>Genome Sequence of the Microsporidian Species Nematocida sp1 Strain ERTm6 (ATCC PRA-372).</title>
        <authorList>
            <person name="Bakowski M.A."/>
            <person name="Priest M."/>
            <person name="Young S."/>
            <person name="Cuomo C.A."/>
            <person name="Troemel E.R."/>
        </authorList>
    </citation>
    <scope>NUCLEOTIDE SEQUENCE [LARGE SCALE GENOMIC DNA]</scope>
    <source>
        <strain evidence="4 5">ERTm6</strain>
    </source>
</reference>